<dbReference type="Proteomes" id="UP000467252">
    <property type="component" value="Chromosome"/>
</dbReference>
<name>A0A7I7URJ2_MYCPV</name>
<dbReference type="SUPFAM" id="SSF102198">
    <property type="entry name" value="Putative cyclase"/>
    <property type="match status" value="1"/>
</dbReference>
<protein>
    <submittedName>
        <fullName evidence="1">Cyclase</fullName>
    </submittedName>
</protein>
<evidence type="ECO:0000313" key="2">
    <source>
        <dbReference type="Proteomes" id="UP000467252"/>
    </source>
</evidence>
<dbReference type="PANTHER" id="PTHR34861">
    <property type="match status" value="1"/>
</dbReference>
<evidence type="ECO:0000313" key="1">
    <source>
        <dbReference type="EMBL" id="BBY83411.1"/>
    </source>
</evidence>
<dbReference type="InterPro" id="IPR007325">
    <property type="entry name" value="KFase/CYL"/>
</dbReference>
<dbReference type="InterPro" id="IPR037175">
    <property type="entry name" value="KFase_sf"/>
</dbReference>
<dbReference type="Gene3D" id="3.50.30.50">
    <property type="entry name" value="Putative cyclase"/>
    <property type="match status" value="1"/>
</dbReference>
<keyword evidence="2" id="KW-1185">Reference proteome</keyword>
<sequence>MLDELELKPPRAGAPELSNWGVFGDDDELGTLNYLTHDAVLRGSACVRQGRTYPLNLPVNLPSNRPIGRPEHHKTAHLHNLEFAGVVVNDDHIVLATQGSTQWDSLVHTGAVEAGVEGVFYNGVRPEDIDSDGYAHRNGIDKFAARGIAGRGLLLDVARMVADGADDPLPSDFLITEAEVEECLRYQQCQMLPGDIVCFRTGWVETYLDADEAGRAELMTPVGETFAPAAPGISADLAPLAHGQRWAAVTADNLAVEISPFQPDNARSAHVRMQRNLGLPFGELFDFRDLAIACSADRRYDFFFVSQPLYIPGGMGSPANAMAIR</sequence>
<reference evidence="1 2" key="1">
    <citation type="journal article" date="2019" name="Emerg. Microbes Infect.">
        <title>Comprehensive subspecies identification of 175 nontuberculous mycobacteria species based on 7547 genomic profiles.</title>
        <authorList>
            <person name="Matsumoto Y."/>
            <person name="Kinjo T."/>
            <person name="Motooka D."/>
            <person name="Nabeya D."/>
            <person name="Jung N."/>
            <person name="Uechi K."/>
            <person name="Horii T."/>
            <person name="Iida T."/>
            <person name="Fujita J."/>
            <person name="Nakamura S."/>
        </authorList>
    </citation>
    <scope>NUCLEOTIDE SEQUENCE [LARGE SCALE GENOMIC DNA]</scope>
    <source>
        <strain evidence="1 2">JCM 6370</strain>
    </source>
</reference>
<accession>A0A7I7URJ2</accession>
<organism evidence="1 2">
    <name type="scientific">Mycolicibacterium pulveris</name>
    <name type="common">Mycobacterium pulveris</name>
    <dbReference type="NCBI Taxonomy" id="36813"/>
    <lineage>
        <taxon>Bacteria</taxon>
        <taxon>Bacillati</taxon>
        <taxon>Actinomycetota</taxon>
        <taxon>Actinomycetes</taxon>
        <taxon>Mycobacteriales</taxon>
        <taxon>Mycobacteriaceae</taxon>
        <taxon>Mycolicibacterium</taxon>
    </lineage>
</organism>
<dbReference type="RefSeq" id="WP_163904226.1">
    <property type="nucleotide sequence ID" value="NZ_AP022599.1"/>
</dbReference>
<dbReference type="AlphaFoldDB" id="A0A7I7URJ2"/>
<dbReference type="GO" id="GO:0019441">
    <property type="term" value="P:L-tryptophan catabolic process to kynurenine"/>
    <property type="evidence" value="ECO:0007669"/>
    <property type="project" value="InterPro"/>
</dbReference>
<dbReference type="EMBL" id="AP022599">
    <property type="protein sequence ID" value="BBY83411.1"/>
    <property type="molecule type" value="Genomic_DNA"/>
</dbReference>
<gene>
    <name evidence="1" type="ORF">MPUL_45690</name>
</gene>
<dbReference type="GO" id="GO:0004061">
    <property type="term" value="F:arylformamidase activity"/>
    <property type="evidence" value="ECO:0007669"/>
    <property type="project" value="InterPro"/>
</dbReference>
<dbReference type="Pfam" id="PF04199">
    <property type="entry name" value="Cyclase"/>
    <property type="match status" value="1"/>
</dbReference>
<dbReference type="PANTHER" id="PTHR34861:SF10">
    <property type="entry name" value="CYCLASE"/>
    <property type="match status" value="1"/>
</dbReference>
<proteinExistence type="predicted"/>